<sequence length="101" mass="11493">MSIKILVILSVLCTTVVTQETFVNSVPVPYPPRQDLYVFNWTVEHWETMFLYNKQREAGTPVIIDSLTGVYSKREYNSSSQSCELTAMSEDGETDGVCLYQ</sequence>
<name>A0A9J7HPY5_BRAFL</name>
<protein>
    <submittedName>
        <fullName evidence="3">Uncharacterized protein LOC118407037</fullName>
    </submittedName>
</protein>
<evidence type="ECO:0000313" key="3">
    <source>
        <dbReference type="RefSeq" id="XP_035663346.1"/>
    </source>
</evidence>
<dbReference type="KEGG" id="bfo:118407037"/>
<dbReference type="RefSeq" id="XP_035663346.1">
    <property type="nucleotide sequence ID" value="XM_035807453.1"/>
</dbReference>
<dbReference type="GeneID" id="118407037"/>
<organism evidence="2 3">
    <name type="scientific">Branchiostoma floridae</name>
    <name type="common">Florida lancelet</name>
    <name type="synonym">Amphioxus</name>
    <dbReference type="NCBI Taxonomy" id="7739"/>
    <lineage>
        <taxon>Eukaryota</taxon>
        <taxon>Metazoa</taxon>
        <taxon>Chordata</taxon>
        <taxon>Cephalochordata</taxon>
        <taxon>Leptocardii</taxon>
        <taxon>Amphioxiformes</taxon>
        <taxon>Branchiostomatidae</taxon>
        <taxon>Branchiostoma</taxon>
    </lineage>
</organism>
<dbReference type="Proteomes" id="UP000001554">
    <property type="component" value="Chromosome 19"/>
</dbReference>
<keyword evidence="1" id="KW-0732">Signal</keyword>
<accession>A0A9J7HPY5</accession>
<feature type="signal peptide" evidence="1">
    <location>
        <begin position="1"/>
        <end position="18"/>
    </location>
</feature>
<evidence type="ECO:0000313" key="2">
    <source>
        <dbReference type="Proteomes" id="UP000001554"/>
    </source>
</evidence>
<feature type="chain" id="PRO_5039937322" evidence="1">
    <location>
        <begin position="19"/>
        <end position="101"/>
    </location>
</feature>
<dbReference type="AlphaFoldDB" id="A0A9J7HPY5"/>
<keyword evidence="2" id="KW-1185">Reference proteome</keyword>
<evidence type="ECO:0000256" key="1">
    <source>
        <dbReference type="SAM" id="SignalP"/>
    </source>
</evidence>
<reference evidence="2" key="1">
    <citation type="journal article" date="2020" name="Nat. Ecol. Evol.">
        <title>Deeply conserved synteny resolves early events in vertebrate evolution.</title>
        <authorList>
            <person name="Simakov O."/>
            <person name="Marletaz F."/>
            <person name="Yue J.X."/>
            <person name="O'Connell B."/>
            <person name="Jenkins J."/>
            <person name="Brandt A."/>
            <person name="Calef R."/>
            <person name="Tung C.H."/>
            <person name="Huang T.K."/>
            <person name="Schmutz J."/>
            <person name="Satoh N."/>
            <person name="Yu J.K."/>
            <person name="Putnam N.H."/>
            <person name="Green R.E."/>
            <person name="Rokhsar D.S."/>
        </authorList>
    </citation>
    <scope>NUCLEOTIDE SEQUENCE [LARGE SCALE GENOMIC DNA]</scope>
    <source>
        <strain evidence="2">S238N-H82</strain>
    </source>
</reference>
<gene>
    <name evidence="3" type="primary">LOC118407037</name>
</gene>
<proteinExistence type="predicted"/>
<reference evidence="3" key="2">
    <citation type="submission" date="2025-08" db="UniProtKB">
        <authorList>
            <consortium name="RefSeq"/>
        </authorList>
    </citation>
    <scope>IDENTIFICATION</scope>
    <source>
        <strain evidence="3">S238N-H82</strain>
        <tissue evidence="3">Testes</tissue>
    </source>
</reference>